<keyword evidence="10 12" id="KW-0482">Metalloprotease</keyword>
<dbReference type="AlphaFoldDB" id="A0A2H4VP71"/>
<dbReference type="GO" id="GO:0005886">
    <property type="term" value="C:plasma membrane"/>
    <property type="evidence" value="ECO:0007669"/>
    <property type="project" value="UniProtKB-SubCell"/>
</dbReference>
<feature type="compositionally biased region" description="Polar residues" evidence="13">
    <location>
        <begin position="279"/>
        <end position="289"/>
    </location>
</feature>
<evidence type="ECO:0000313" key="17">
    <source>
        <dbReference type="EMBL" id="NMO09112.1"/>
    </source>
</evidence>
<dbReference type="GeneID" id="35124649"/>
<evidence type="ECO:0000256" key="1">
    <source>
        <dbReference type="ARBA" id="ARBA00004651"/>
    </source>
</evidence>
<keyword evidence="9 12" id="KW-1133">Transmembrane helix</keyword>
<evidence type="ECO:0000313" key="20">
    <source>
        <dbReference type="Proteomes" id="UP000591058"/>
    </source>
</evidence>
<feature type="binding site" evidence="12">
    <location>
        <position position="224"/>
    </location>
    <ligand>
        <name>Zn(2+)</name>
        <dbReference type="ChEBI" id="CHEBI:29105"/>
        <note>catalytic</note>
    </ligand>
</feature>
<dbReference type="Proteomes" id="UP000591058">
    <property type="component" value="Unassembled WGS sequence"/>
</dbReference>
<sequence length="301" mass="33146">MDPIYKNIAANKRWTYFFFLLYAVLIGVIGYLIGLYIGSPIMGLLMAVVLFAIIMLVTYYGGQNIVTTMAGAREVSKPEEPYLHNTVEALSIAAGLPMPKLYIIDTEVPNAFAAGRNPENASITVTRGLLERLDRLELEGVIAHEMAHIRNYDVLLATVAVVLVGTIVFLGYMARYSSYGSLFRGRDRGGGQGQLIFLVVFLVLVILAPIFAQLLKFAISRQREYLADATGANYTGYPEGLASALEKISDQQKSKSKLRNDALNGLYIINPALGAKSSNRGSTLFSTHPPTDERVKRLREM</sequence>
<feature type="transmembrane region" description="Helical" evidence="12">
    <location>
        <begin position="43"/>
        <end position="61"/>
    </location>
</feature>
<feature type="binding site" evidence="12">
    <location>
        <position position="148"/>
    </location>
    <ligand>
        <name>Zn(2+)</name>
        <dbReference type="ChEBI" id="CHEBI:29105"/>
        <note>catalytic</note>
    </ligand>
</feature>
<evidence type="ECO:0000256" key="9">
    <source>
        <dbReference type="ARBA" id="ARBA00022989"/>
    </source>
</evidence>
<feature type="binding site" evidence="12">
    <location>
        <position position="144"/>
    </location>
    <ligand>
        <name>Zn(2+)</name>
        <dbReference type="ChEBI" id="CHEBI:29105"/>
        <note>catalytic</note>
    </ligand>
</feature>
<keyword evidence="7 12" id="KW-0378">Hydrolase</keyword>
<keyword evidence="4 12" id="KW-0645">Protease</keyword>
<dbReference type="Gene3D" id="3.30.2010.10">
    <property type="entry name" value="Metalloproteases ('zincins'), catalytic domain"/>
    <property type="match status" value="1"/>
</dbReference>
<dbReference type="EMBL" id="CP017766">
    <property type="protein sequence ID" value="AUB56273.1"/>
    <property type="molecule type" value="Genomic_DNA"/>
</dbReference>
<evidence type="ECO:0000256" key="5">
    <source>
        <dbReference type="ARBA" id="ARBA00022692"/>
    </source>
</evidence>
<feature type="domain" description="Peptidase M48" evidence="14">
    <location>
        <begin position="79"/>
        <end position="300"/>
    </location>
</feature>
<evidence type="ECO:0000256" key="11">
    <source>
        <dbReference type="ARBA" id="ARBA00023136"/>
    </source>
</evidence>
<keyword evidence="8 12" id="KW-0862">Zinc</keyword>
<evidence type="ECO:0000313" key="19">
    <source>
        <dbReference type="Proteomes" id="UP000232806"/>
    </source>
</evidence>
<dbReference type="PANTHER" id="PTHR43221">
    <property type="entry name" value="PROTEASE HTPX"/>
    <property type="match status" value="1"/>
</dbReference>
<protein>
    <recommendedName>
        <fullName evidence="12">Protease HtpX homolog</fullName>
        <ecNumber evidence="12">3.4.24.-</ecNumber>
    </recommendedName>
</protein>
<dbReference type="Proteomes" id="UP000232806">
    <property type="component" value="Chromosome"/>
</dbReference>
<keyword evidence="6 12" id="KW-0479">Metal-binding</keyword>
<dbReference type="HAMAP" id="MF_00188">
    <property type="entry name" value="Pept_M48_protease_HtpX"/>
    <property type="match status" value="1"/>
</dbReference>
<dbReference type="PANTHER" id="PTHR43221:SF1">
    <property type="entry name" value="PROTEASE HTPX"/>
    <property type="match status" value="1"/>
</dbReference>
<feature type="region of interest" description="Disordered" evidence="13">
    <location>
        <begin position="279"/>
        <end position="301"/>
    </location>
</feature>
<keyword evidence="5 12" id="KW-0812">Transmembrane</keyword>
<dbReference type="Pfam" id="PF01435">
    <property type="entry name" value="Peptidase_M48"/>
    <property type="match status" value="1"/>
</dbReference>
<feature type="transmembrane region" description="Helical" evidence="12">
    <location>
        <begin position="194"/>
        <end position="215"/>
    </location>
</feature>
<dbReference type="Proteomes" id="UP000232631">
    <property type="component" value="Chromosome"/>
</dbReference>
<evidence type="ECO:0000256" key="6">
    <source>
        <dbReference type="ARBA" id="ARBA00022723"/>
    </source>
</evidence>
<evidence type="ECO:0000256" key="3">
    <source>
        <dbReference type="ARBA" id="ARBA00022475"/>
    </source>
</evidence>
<feature type="compositionally biased region" description="Basic and acidic residues" evidence="13">
    <location>
        <begin position="290"/>
        <end position="301"/>
    </location>
</feature>
<reference evidence="17 20" key="2">
    <citation type="submission" date="2020-04" db="EMBL/GenBank/DDBJ databases">
        <title>Draft genome of Methanobacterium subterraneum isolated from animal feces.</title>
        <authorList>
            <person name="Ouboter H.T."/>
            <person name="Berger S."/>
            <person name="Gungor E."/>
            <person name="Jetten M.S.M."/>
            <person name="Welte C.U."/>
        </authorList>
    </citation>
    <scope>NUCLEOTIDE SEQUENCE [LARGE SCALE GENOMIC DNA]</scope>
    <source>
        <strain evidence="17">HO_2020</strain>
    </source>
</reference>
<dbReference type="KEGG" id="msub:BK009_03670"/>
<dbReference type="RefSeq" id="WP_100906249.1">
    <property type="nucleotide sequence ID" value="NZ_CP017766.1"/>
</dbReference>
<name>A0A2H4VP71_9EURY</name>
<keyword evidence="18" id="KW-1185">Reference proteome</keyword>
<feature type="transmembrane region" description="Helical" evidence="12">
    <location>
        <begin position="16"/>
        <end position="37"/>
    </location>
</feature>
<dbReference type="EMBL" id="JABBYL010000015">
    <property type="protein sequence ID" value="NMO09112.1"/>
    <property type="molecule type" value="Genomic_DNA"/>
</dbReference>
<dbReference type="EC" id="3.4.24.-" evidence="12"/>
<reference evidence="18 19" key="1">
    <citation type="submission" date="2016-10" db="EMBL/GenBank/DDBJ databases">
        <title>Comparative genomics between deep and shallow subseafloor isolates.</title>
        <authorList>
            <person name="Ishii S."/>
            <person name="Miller J.R."/>
            <person name="Sutton G."/>
            <person name="Suzuki S."/>
            <person name="Methe B."/>
            <person name="Inagaki F."/>
            <person name="Imachi H."/>
        </authorList>
    </citation>
    <scope>NUCLEOTIDE SEQUENCE [LARGE SCALE GENOMIC DNA]</scope>
    <source>
        <strain evidence="16 18">A8p</strain>
        <strain evidence="15 19">MO-MB1</strain>
    </source>
</reference>
<dbReference type="GO" id="GO:0004222">
    <property type="term" value="F:metalloendopeptidase activity"/>
    <property type="evidence" value="ECO:0007669"/>
    <property type="project" value="UniProtKB-UniRule"/>
</dbReference>
<gene>
    <name evidence="12" type="primary">htpX</name>
    <name evidence="15" type="ORF">BK007_09780</name>
    <name evidence="16" type="ORF">BK009_03670</name>
    <name evidence="17" type="ORF">HG719_04580</name>
</gene>
<keyword evidence="11 12" id="KW-0472">Membrane</keyword>
<feature type="transmembrane region" description="Helical" evidence="12">
    <location>
        <begin position="154"/>
        <end position="174"/>
    </location>
</feature>
<comment type="subcellular location">
    <subcellularLocation>
        <location evidence="1 12">Cell membrane</location>
        <topology evidence="1 12">Multi-pass membrane protein</topology>
    </subcellularLocation>
</comment>
<evidence type="ECO:0000256" key="7">
    <source>
        <dbReference type="ARBA" id="ARBA00022801"/>
    </source>
</evidence>
<evidence type="ECO:0000313" key="16">
    <source>
        <dbReference type="EMBL" id="AUB59850.1"/>
    </source>
</evidence>
<comment type="similarity">
    <text evidence="2 12">Belongs to the peptidase M48B family.</text>
</comment>
<dbReference type="CDD" id="cd07340">
    <property type="entry name" value="M48B_Htpx_like"/>
    <property type="match status" value="1"/>
</dbReference>
<dbReference type="InterPro" id="IPR001915">
    <property type="entry name" value="Peptidase_M48"/>
</dbReference>
<dbReference type="InterPro" id="IPR050083">
    <property type="entry name" value="HtpX_protease"/>
</dbReference>
<feature type="active site" evidence="12">
    <location>
        <position position="145"/>
    </location>
</feature>
<evidence type="ECO:0000256" key="4">
    <source>
        <dbReference type="ARBA" id="ARBA00022670"/>
    </source>
</evidence>
<dbReference type="EMBL" id="CP017768">
    <property type="protein sequence ID" value="AUB59850.1"/>
    <property type="molecule type" value="Genomic_DNA"/>
</dbReference>
<accession>A0A2H4VP71</accession>
<dbReference type="GO" id="GO:0008270">
    <property type="term" value="F:zinc ion binding"/>
    <property type="evidence" value="ECO:0007669"/>
    <property type="project" value="UniProtKB-UniRule"/>
</dbReference>
<accession>A0A2H4VDU8</accession>
<evidence type="ECO:0000256" key="12">
    <source>
        <dbReference type="HAMAP-Rule" id="MF_00188"/>
    </source>
</evidence>
<evidence type="ECO:0000256" key="8">
    <source>
        <dbReference type="ARBA" id="ARBA00022833"/>
    </source>
</evidence>
<keyword evidence="3 12" id="KW-1003">Cell membrane</keyword>
<organism evidence="16 18">
    <name type="scientific">Methanobacterium subterraneum</name>
    <dbReference type="NCBI Taxonomy" id="59277"/>
    <lineage>
        <taxon>Archaea</taxon>
        <taxon>Methanobacteriati</taxon>
        <taxon>Methanobacteriota</taxon>
        <taxon>Methanomada group</taxon>
        <taxon>Methanobacteria</taxon>
        <taxon>Methanobacteriales</taxon>
        <taxon>Methanobacteriaceae</taxon>
        <taxon>Methanobacterium</taxon>
    </lineage>
</organism>
<evidence type="ECO:0000259" key="14">
    <source>
        <dbReference type="Pfam" id="PF01435"/>
    </source>
</evidence>
<evidence type="ECO:0000256" key="2">
    <source>
        <dbReference type="ARBA" id="ARBA00009779"/>
    </source>
</evidence>
<evidence type="ECO:0000256" key="13">
    <source>
        <dbReference type="SAM" id="MobiDB-lite"/>
    </source>
</evidence>
<evidence type="ECO:0000313" key="18">
    <source>
        <dbReference type="Proteomes" id="UP000232631"/>
    </source>
</evidence>
<dbReference type="OrthoDB" id="28389at2157"/>
<proteinExistence type="inferred from homology"/>
<dbReference type="GO" id="GO:0006508">
    <property type="term" value="P:proteolysis"/>
    <property type="evidence" value="ECO:0007669"/>
    <property type="project" value="UniProtKB-KW"/>
</dbReference>
<dbReference type="InterPro" id="IPR022919">
    <property type="entry name" value="Pept_M48_protease_HtpX"/>
</dbReference>
<comment type="cofactor">
    <cofactor evidence="12">
        <name>Zn(2+)</name>
        <dbReference type="ChEBI" id="CHEBI:29105"/>
    </cofactor>
    <text evidence="12">Binds 1 zinc ion per subunit.</text>
</comment>
<evidence type="ECO:0000256" key="10">
    <source>
        <dbReference type="ARBA" id="ARBA00023049"/>
    </source>
</evidence>
<evidence type="ECO:0000313" key="15">
    <source>
        <dbReference type="EMBL" id="AUB56273.1"/>
    </source>
</evidence>